<reference evidence="2 3" key="1">
    <citation type="submission" date="2018-08" db="EMBL/GenBank/DDBJ databases">
        <title>Genomic Encyclopedia of Archaeal and Bacterial Type Strains, Phase II (KMG-II): from individual species to whole genera.</title>
        <authorList>
            <person name="Goeker M."/>
        </authorList>
    </citation>
    <scope>NUCLEOTIDE SEQUENCE [LARGE SCALE GENOMIC DNA]</scope>
    <source>
        <strain evidence="2 3">DSM 2261</strain>
    </source>
</reference>
<dbReference type="Proteomes" id="UP000256345">
    <property type="component" value="Unassembled WGS sequence"/>
</dbReference>
<organism evidence="2 3">
    <name type="scientific">Archangium gephyra</name>
    <dbReference type="NCBI Taxonomy" id="48"/>
    <lineage>
        <taxon>Bacteria</taxon>
        <taxon>Pseudomonadati</taxon>
        <taxon>Myxococcota</taxon>
        <taxon>Myxococcia</taxon>
        <taxon>Myxococcales</taxon>
        <taxon>Cystobacterineae</taxon>
        <taxon>Archangiaceae</taxon>
        <taxon>Archangium</taxon>
    </lineage>
</organism>
<feature type="compositionally biased region" description="Polar residues" evidence="1">
    <location>
        <begin position="142"/>
        <end position="152"/>
    </location>
</feature>
<accession>A0ABX9JVH3</accession>
<name>A0ABX9JVH3_9BACT</name>
<evidence type="ECO:0008006" key="4">
    <source>
        <dbReference type="Google" id="ProtNLM"/>
    </source>
</evidence>
<dbReference type="EMBL" id="QUMU01000009">
    <property type="protein sequence ID" value="REG27848.1"/>
    <property type="molecule type" value="Genomic_DNA"/>
</dbReference>
<evidence type="ECO:0000256" key="1">
    <source>
        <dbReference type="SAM" id="MobiDB-lite"/>
    </source>
</evidence>
<evidence type="ECO:0000313" key="3">
    <source>
        <dbReference type="Proteomes" id="UP000256345"/>
    </source>
</evidence>
<dbReference type="RefSeq" id="WP_147333051.1">
    <property type="nucleotide sequence ID" value="NZ_CP011509.1"/>
</dbReference>
<gene>
    <name evidence="2" type="ORF">ATI61_109187</name>
</gene>
<protein>
    <recommendedName>
        <fullName evidence="4">Tetratricopeptide repeat protein</fullName>
    </recommendedName>
</protein>
<keyword evidence="3" id="KW-1185">Reference proteome</keyword>
<evidence type="ECO:0000313" key="2">
    <source>
        <dbReference type="EMBL" id="REG27848.1"/>
    </source>
</evidence>
<comment type="caution">
    <text evidence="2">The sequence shown here is derived from an EMBL/GenBank/DDBJ whole genome shotgun (WGS) entry which is preliminary data.</text>
</comment>
<proteinExistence type="predicted"/>
<sequence length="347" mass="38780">MKPQRYLGKNSESSSIQGALLLVLALALPFAARAANESESRKRITLINALHENLEYEPALSQIQVARQRPHGTDEEVIISLYEGIILYEMGKHGLATPAFRVALLLRPNVKLPVQVAPKTEAHFESVQKLVKQEIEQKRAETPTSAATGNAQQKHENPRPAPRPKKQETEQTHTPGCQTAVRIDCERLLKQLPYLQEKLLRTDSPPHPGSLEELSKIDQQLRAARTSEELQQAAQSLGSWQQRHGLMETTPKHAQSRVVAPKHEESADQAQTATSRCQTAVRADCERLLNQLFYLQEKLLRTDSPSKLGPLEALSTIGKQLRAAHTSEELQQAAQSLASWQQSHFPR</sequence>
<feature type="region of interest" description="Disordered" evidence="1">
    <location>
        <begin position="135"/>
        <end position="178"/>
    </location>
</feature>